<feature type="transmembrane region" description="Helical" evidence="1">
    <location>
        <begin position="360"/>
        <end position="381"/>
    </location>
</feature>
<keyword evidence="1" id="KW-1133">Transmembrane helix</keyword>
<dbReference type="EMBL" id="CAXAMN010022684">
    <property type="protein sequence ID" value="CAK9071911.1"/>
    <property type="molecule type" value="Genomic_DNA"/>
</dbReference>
<reference evidence="2 3" key="1">
    <citation type="submission" date="2024-02" db="EMBL/GenBank/DDBJ databases">
        <authorList>
            <person name="Chen Y."/>
            <person name="Shah S."/>
            <person name="Dougan E. K."/>
            <person name="Thang M."/>
            <person name="Chan C."/>
        </authorList>
    </citation>
    <scope>NUCLEOTIDE SEQUENCE [LARGE SCALE GENOMIC DNA]</scope>
</reference>
<proteinExistence type="predicted"/>
<evidence type="ECO:0000313" key="2">
    <source>
        <dbReference type="EMBL" id="CAK9071911.1"/>
    </source>
</evidence>
<accession>A0ABP0P828</accession>
<keyword evidence="1" id="KW-0812">Transmembrane</keyword>
<evidence type="ECO:0000256" key="1">
    <source>
        <dbReference type="SAM" id="Phobius"/>
    </source>
</evidence>
<name>A0ABP0P828_9DINO</name>
<feature type="transmembrane region" description="Helical" evidence="1">
    <location>
        <begin position="285"/>
        <end position="307"/>
    </location>
</feature>
<evidence type="ECO:0000313" key="3">
    <source>
        <dbReference type="Proteomes" id="UP001642484"/>
    </source>
</evidence>
<feature type="non-terminal residue" evidence="2">
    <location>
        <position position="709"/>
    </location>
</feature>
<comment type="caution">
    <text evidence="2">The sequence shown here is derived from an EMBL/GenBank/DDBJ whole genome shotgun (WGS) entry which is preliminary data.</text>
</comment>
<gene>
    <name evidence="2" type="ORF">CCMP2556_LOCUS35355</name>
</gene>
<keyword evidence="3" id="KW-1185">Reference proteome</keyword>
<sequence>MWRSENGQIPLPKLDVEIANLEYRLRAEVRDEISQCIQPLLARLSWVEAQIGAMSHEPRDDDSLLEESQKEYARVSRIPSRSSKDMVSDYQQQQFETTTFQEVKFEASTWNLLLVLGLTDAGMLSDVLAFMVLLVNILMQALFCQTILSPQFAGTSFSIQADAARKWRQLVGHDASYMNPAAHSLVSRVCNNDRTLIMADAQASLIENINAYLGIENLQMHGSCFSPGVLLCTLCIMQWCLYLFEEFRMIVSTSFAIWQVPRAASSLRSNQITGISFTRLVAHGLLTLLRTCIAVVLLNAGILWLAIEDLMVNGVALVTIINVDEKLFAALMPRRIQRKVEELYAVTPRSSKRGSQAESLVLLGSITCILIWSFATLLAPLKEAMQLVKKEYCAGDIDFVMKVNPSVGVPVALDTAPYLKDENRSFSEVATRDFLGSRAEKRDPLFAISTIKNSDFVSWSGRSWTQWSSGFLDHCGEWNKQEFMNSAAWAVGRGVGHSCEELVMHCLDADAALLRLICPTACRCRDPLLSWYRLPQAGCSQSCIDIGHKESADIPCKDISPTRQEWIDTWRTWPSVGLYAFGMDPSSKEGGVRLAQVQAQARKMLTGGCSALRHEKADPYVNATFCEGFEGLFASLRPLCPETCGCLDAKFELKLDRKGRMSDGPVLRACQEQVIPRCFSTTEDFFRERKIQTKLEPWRIPSGKTPEEA</sequence>
<keyword evidence="1" id="KW-0472">Membrane</keyword>
<organism evidence="2 3">
    <name type="scientific">Durusdinium trenchii</name>
    <dbReference type="NCBI Taxonomy" id="1381693"/>
    <lineage>
        <taxon>Eukaryota</taxon>
        <taxon>Sar</taxon>
        <taxon>Alveolata</taxon>
        <taxon>Dinophyceae</taxon>
        <taxon>Suessiales</taxon>
        <taxon>Symbiodiniaceae</taxon>
        <taxon>Durusdinium</taxon>
    </lineage>
</organism>
<protein>
    <submittedName>
        <fullName evidence="2">Uncharacterized protein</fullName>
    </submittedName>
</protein>
<dbReference type="Proteomes" id="UP001642484">
    <property type="component" value="Unassembled WGS sequence"/>
</dbReference>